<accession>A0A848BT56</accession>
<dbReference type="RefSeq" id="WP_170087594.1">
    <property type="nucleotide sequence ID" value="NZ_JABAFG010000010.1"/>
</dbReference>
<dbReference type="Proteomes" id="UP000591071">
    <property type="component" value="Unassembled WGS sequence"/>
</dbReference>
<organism evidence="1 2">
    <name type="scientific">Megasphaera hexanoica</name>
    <dbReference type="NCBI Taxonomy" id="1675036"/>
    <lineage>
        <taxon>Bacteria</taxon>
        <taxon>Bacillati</taxon>
        <taxon>Bacillota</taxon>
        <taxon>Negativicutes</taxon>
        <taxon>Veillonellales</taxon>
        <taxon>Veillonellaceae</taxon>
        <taxon>Megasphaera</taxon>
    </lineage>
</organism>
<dbReference type="EMBL" id="JABAFG010000010">
    <property type="protein sequence ID" value="NME28370.1"/>
    <property type="molecule type" value="Genomic_DNA"/>
</dbReference>
<comment type="caution">
    <text evidence="1">The sequence shown here is derived from an EMBL/GenBank/DDBJ whole genome shotgun (WGS) entry which is preliminary data.</text>
</comment>
<proteinExistence type="predicted"/>
<sequence length="232" mass="25569">MGKKGGSKTVKIKRELTPEEKALYAQQIDYLNKVSPVISNLLAKGNANINNIYEPDWKALISNYNKEYNNILGQQSDLLQGKLPTAWQNAKNLYYNRTYENTLGSQLQKLASKGVLNSSRMNTATNDMQKNLSAQMSKDYTDDITSLNNMLNTRMSWLKNPINNELTAHNSTYGDATGLLGTAASLQGGNTNALKAISDNENNSTAYMQQQNSNPWGDFLGAAVGVGSKFIK</sequence>
<name>A0A848BT56_9FIRM</name>
<evidence type="ECO:0000313" key="2">
    <source>
        <dbReference type="Proteomes" id="UP000591071"/>
    </source>
</evidence>
<evidence type="ECO:0000313" key="1">
    <source>
        <dbReference type="EMBL" id="NME28370.1"/>
    </source>
</evidence>
<reference evidence="1 2" key="1">
    <citation type="submission" date="2020-04" db="EMBL/GenBank/DDBJ databases">
        <authorList>
            <person name="Hitch T.C.A."/>
            <person name="Wylensek D."/>
            <person name="Clavel T."/>
        </authorList>
    </citation>
    <scope>NUCLEOTIDE SEQUENCE [LARGE SCALE GENOMIC DNA]</scope>
    <source>
        <strain evidence="1 2">Oil-RF-744-FAT-WT-6-1</strain>
    </source>
</reference>
<gene>
    <name evidence="1" type="ORF">HF872_07005</name>
</gene>
<protein>
    <submittedName>
        <fullName evidence="1">Uncharacterized protein</fullName>
    </submittedName>
</protein>
<dbReference type="AlphaFoldDB" id="A0A848BT56"/>